<dbReference type="EMBL" id="JANIPJ010000010">
    <property type="protein sequence ID" value="MCR2805190.1"/>
    <property type="molecule type" value="Genomic_DNA"/>
</dbReference>
<feature type="region of interest" description="Disordered" evidence="1">
    <location>
        <begin position="217"/>
        <end position="238"/>
    </location>
</feature>
<keyword evidence="3" id="KW-1185">Reference proteome</keyword>
<evidence type="ECO:0000313" key="2">
    <source>
        <dbReference type="EMBL" id="MCR2805190.1"/>
    </source>
</evidence>
<dbReference type="AlphaFoldDB" id="A0A9X2S9J9"/>
<protein>
    <submittedName>
        <fullName evidence="2">Uncharacterized protein</fullName>
    </submittedName>
</protein>
<evidence type="ECO:0000313" key="3">
    <source>
        <dbReference type="Proteomes" id="UP001141950"/>
    </source>
</evidence>
<gene>
    <name evidence="2" type="ORF">NQZ67_14985</name>
</gene>
<proteinExistence type="predicted"/>
<reference evidence="2" key="1">
    <citation type="submission" date="2022-08" db="EMBL/GenBank/DDBJ databases">
        <title>The genomic sequence of strain Paenibacillus sp. SCIV0701.</title>
        <authorList>
            <person name="Zhao H."/>
        </authorList>
    </citation>
    <scope>NUCLEOTIDE SEQUENCE</scope>
    <source>
        <strain evidence="2">SCIV0701</strain>
    </source>
</reference>
<comment type="caution">
    <text evidence="2">The sequence shown here is derived from an EMBL/GenBank/DDBJ whole genome shotgun (WGS) entry which is preliminary data.</text>
</comment>
<accession>A0A9X2S9J9</accession>
<name>A0A9X2S9J9_9BACL</name>
<dbReference type="Proteomes" id="UP001141950">
    <property type="component" value="Unassembled WGS sequence"/>
</dbReference>
<organism evidence="2 3">
    <name type="scientific">Paenibacillus soyae</name>
    <dbReference type="NCBI Taxonomy" id="2969249"/>
    <lineage>
        <taxon>Bacteria</taxon>
        <taxon>Bacillati</taxon>
        <taxon>Bacillota</taxon>
        <taxon>Bacilli</taxon>
        <taxon>Bacillales</taxon>
        <taxon>Paenibacillaceae</taxon>
        <taxon>Paenibacillus</taxon>
    </lineage>
</organism>
<sequence>MLHLLLFLVGFMIAGYSGSPSIMAVEDSEAGARIEYINEPFDIRVSGRLSEQGDRISEFTIERNGRKAGPYAWEQSSLREPVIYDADIDQDGLGETVVVTIHDHGTGIVLSEAHVLDNQLEELKVRPVQEIINESVIFSGKKVYVGEKVLYEASQYGDLKPYYEDWIHYKVADGKLIGSVRIGDGRAEQYAGYLEVEYEEADGQYIAGRIRHVSDGDMDTEGTPLSVDVVRPGGGQQP</sequence>
<evidence type="ECO:0000256" key="1">
    <source>
        <dbReference type="SAM" id="MobiDB-lite"/>
    </source>
</evidence>
<dbReference type="RefSeq" id="WP_257447208.1">
    <property type="nucleotide sequence ID" value="NZ_JANIPJ010000010.1"/>
</dbReference>